<dbReference type="AlphaFoldDB" id="A0A1G2U615"/>
<dbReference type="Gene3D" id="3.40.50.1820">
    <property type="entry name" value="alpha/beta hydrolase"/>
    <property type="match status" value="1"/>
</dbReference>
<dbReference type="SUPFAM" id="SSF53474">
    <property type="entry name" value="alpha/beta-Hydrolases"/>
    <property type="match status" value="1"/>
</dbReference>
<comment type="caution">
    <text evidence="3">The sequence shown here is derived from an EMBL/GenBank/DDBJ whole genome shotgun (WGS) entry which is preliminary data.</text>
</comment>
<protein>
    <recommendedName>
        <fullName evidence="5">Serine aminopeptidase S33 domain-containing protein</fullName>
    </recommendedName>
</protein>
<evidence type="ECO:0000259" key="1">
    <source>
        <dbReference type="Pfam" id="PF12146"/>
    </source>
</evidence>
<dbReference type="InterPro" id="IPR029063">
    <property type="entry name" value="SAM-dependent_MTases_sf"/>
</dbReference>
<evidence type="ECO:0000313" key="4">
    <source>
        <dbReference type="Proteomes" id="UP000176800"/>
    </source>
</evidence>
<dbReference type="InterPro" id="IPR022742">
    <property type="entry name" value="Hydrolase_4"/>
</dbReference>
<dbReference type="InterPro" id="IPR022744">
    <property type="entry name" value="MeTrfase_dom_put"/>
</dbReference>
<reference evidence="3 4" key="1">
    <citation type="journal article" date="2016" name="Nat. Commun.">
        <title>Thousands of microbial genomes shed light on interconnected biogeochemical processes in an aquifer system.</title>
        <authorList>
            <person name="Anantharaman K."/>
            <person name="Brown C.T."/>
            <person name="Hug L.A."/>
            <person name="Sharon I."/>
            <person name="Castelle C.J."/>
            <person name="Probst A.J."/>
            <person name="Thomas B.C."/>
            <person name="Singh A."/>
            <person name="Wilkins M.J."/>
            <person name="Karaoz U."/>
            <person name="Brodie E.L."/>
            <person name="Williams K.H."/>
            <person name="Hubbard S.S."/>
            <person name="Banfield J.F."/>
        </authorList>
    </citation>
    <scope>NUCLEOTIDE SEQUENCE [LARGE SCALE GENOMIC DNA]</scope>
</reference>
<name>A0A1G2U615_9BACT</name>
<feature type="domain" description="Serine aminopeptidase S33" evidence="1">
    <location>
        <begin position="35"/>
        <end position="267"/>
    </location>
</feature>
<evidence type="ECO:0008006" key="5">
    <source>
        <dbReference type="Google" id="ProtNLM"/>
    </source>
</evidence>
<dbReference type="Proteomes" id="UP000176800">
    <property type="component" value="Unassembled WGS sequence"/>
</dbReference>
<dbReference type="SUPFAM" id="SSF53335">
    <property type="entry name" value="S-adenosyl-L-methionine-dependent methyltransferases"/>
    <property type="match status" value="1"/>
</dbReference>
<feature type="domain" description="Methyltransferase" evidence="2">
    <location>
        <begin position="276"/>
        <end position="577"/>
    </location>
</feature>
<dbReference type="PANTHER" id="PTHR11614">
    <property type="entry name" value="PHOSPHOLIPASE-RELATED"/>
    <property type="match status" value="1"/>
</dbReference>
<accession>A0A1G2U615</accession>
<organism evidence="3 4">
    <name type="scientific">Candidatus Zambryskibacteria bacterium RIFCSPLOWO2_01_FULL_45_21</name>
    <dbReference type="NCBI Taxonomy" id="1802761"/>
    <lineage>
        <taxon>Bacteria</taxon>
        <taxon>Candidatus Zambryskiibacteriota</taxon>
    </lineage>
</organism>
<dbReference type="InterPro" id="IPR029058">
    <property type="entry name" value="AB_hydrolase_fold"/>
</dbReference>
<dbReference type="Gene3D" id="3.40.50.150">
    <property type="entry name" value="Vaccinia Virus protein VP39"/>
    <property type="match status" value="1"/>
</dbReference>
<evidence type="ECO:0000259" key="2">
    <source>
        <dbReference type="Pfam" id="PF12147"/>
    </source>
</evidence>
<evidence type="ECO:0000313" key="3">
    <source>
        <dbReference type="EMBL" id="OHB04322.1"/>
    </source>
</evidence>
<dbReference type="EMBL" id="MHWE01000008">
    <property type="protein sequence ID" value="OHB04322.1"/>
    <property type="molecule type" value="Genomic_DNA"/>
</dbReference>
<dbReference type="Pfam" id="PF12146">
    <property type="entry name" value="Hydrolase_4"/>
    <property type="match status" value="1"/>
</dbReference>
<sequence length="580" mass="66724">MTDRGLRERKDCFTTFDGTKLVYRSWIPENPNGHALVLLHRGHEHSGRLTELAEVFARDNYSCFAYDSRGHGESPGPKGYCENFSYLVKDLDRFVSYISTQYKIDITNIIVLANSMSSVVTSVWVHDYAPKIRGMILVAPAFRIKLYVPFALTGLRILQHFKTPLFIKSYVKSSLLTHDKDEQFKYNNDRLITKNISVNILTGFFDAAKRIVSDAAAIETPTLILSAGSDWVVYLKDQKKFYDSLSSKIKEMEVYPNYYHGVLYEKEREVPIRKAQDFISTLFKYKEDRSGLLNRDKEGPTKEEYDRLLSSPPPIKRIVYTMTRFFMSTLGKLSKGISIGIKYGYDSGLSLDHVYGNKAEGITPLGKLIDYLYLNSVGWRGIRTRKSNLQKLLDESIEKLVAQRKPIRILDIASGPGRYLIETAKKFEDRNINILLCDNKQENIDKGQELVRTSGAKNVVFKLNDAFDKSSYSKLNFMPNIVVISGLHELFSDNQKVLESLNGVRSIAEDECTIIYTGQPWHPQLEFIAYTLKNREDKRWVMRRRNQAELDYLYENSGFKKQDMEIDSWGIFTVSRALTQ</sequence>
<dbReference type="Pfam" id="PF12147">
    <property type="entry name" value="Methyltransf_20"/>
    <property type="match status" value="1"/>
</dbReference>
<dbReference type="InterPro" id="IPR051044">
    <property type="entry name" value="MAG_DAG_Lipase"/>
</dbReference>
<gene>
    <name evidence="3" type="ORF">A3B14_02530</name>
</gene>
<proteinExistence type="predicted"/>